<dbReference type="EMBL" id="CAJNBJ010000017">
    <property type="protein sequence ID" value="CAE6770282.1"/>
    <property type="molecule type" value="Genomic_DNA"/>
</dbReference>
<proteinExistence type="predicted"/>
<reference evidence="1 2" key="1">
    <citation type="submission" date="2021-02" db="EMBL/GenBank/DDBJ databases">
        <authorList>
            <person name="Han P."/>
        </authorList>
    </citation>
    <scope>NUCLEOTIDE SEQUENCE [LARGE SCALE GENOMIC DNA]</scope>
    <source>
        <strain evidence="1">Candidatus Nitrospira sp. ZN2</strain>
    </source>
</reference>
<keyword evidence="2" id="KW-1185">Reference proteome</keyword>
<organism evidence="1 2">
    <name type="scientific">Nitrospira defluvii</name>
    <dbReference type="NCBI Taxonomy" id="330214"/>
    <lineage>
        <taxon>Bacteria</taxon>
        <taxon>Pseudomonadati</taxon>
        <taxon>Nitrospirota</taxon>
        <taxon>Nitrospiria</taxon>
        <taxon>Nitrospirales</taxon>
        <taxon>Nitrospiraceae</taxon>
        <taxon>Nitrospira</taxon>
    </lineage>
</organism>
<gene>
    <name evidence="1" type="ORF">NSPZN2_40248</name>
</gene>
<protein>
    <submittedName>
        <fullName evidence="1">Uncharacterized protein</fullName>
    </submittedName>
</protein>
<evidence type="ECO:0000313" key="1">
    <source>
        <dbReference type="EMBL" id="CAE6770282.1"/>
    </source>
</evidence>
<sequence>MEKARAELREWDDRFERYDGNNPDKYQSQIRSACRRVRNIEDELKRTGVIPLTEYEQLCAALDKAFPTARSKQIVEYQGKCYKKRYLPLDTSRPGKTLYRGQGGYSR</sequence>
<evidence type="ECO:0000313" key="2">
    <source>
        <dbReference type="Proteomes" id="UP000675880"/>
    </source>
</evidence>
<accession>A0ABN7LUL4</accession>
<dbReference type="Proteomes" id="UP000675880">
    <property type="component" value="Unassembled WGS sequence"/>
</dbReference>
<name>A0ABN7LUL4_9BACT</name>
<comment type="caution">
    <text evidence="1">The sequence shown here is derived from an EMBL/GenBank/DDBJ whole genome shotgun (WGS) entry which is preliminary data.</text>
</comment>